<dbReference type="Gene3D" id="3.40.50.300">
    <property type="entry name" value="P-loop containing nucleotide triphosphate hydrolases"/>
    <property type="match status" value="1"/>
</dbReference>
<evidence type="ECO:0000259" key="1">
    <source>
        <dbReference type="Pfam" id="PF13191"/>
    </source>
</evidence>
<evidence type="ECO:0000313" key="5">
    <source>
        <dbReference type="Proteomes" id="UP000749559"/>
    </source>
</evidence>
<dbReference type="InterPro" id="IPR025139">
    <property type="entry name" value="DUF4062"/>
</dbReference>
<dbReference type="PROSITE" id="PS50082">
    <property type="entry name" value="WD_REPEATS_2"/>
    <property type="match status" value="1"/>
</dbReference>
<dbReference type="InterPro" id="IPR011047">
    <property type="entry name" value="Quinoprotein_ADH-like_sf"/>
</dbReference>
<gene>
    <name evidence="4" type="ORF">OFUS_LOCUS16105</name>
</gene>
<feature type="domain" description="Orc1-like AAA ATPase" evidence="1">
    <location>
        <begin position="366"/>
        <end position="512"/>
    </location>
</feature>
<dbReference type="InterPro" id="IPR019775">
    <property type="entry name" value="WD40_repeat_CS"/>
</dbReference>
<dbReference type="SMART" id="SM00320">
    <property type="entry name" value="WD40"/>
    <property type="match status" value="6"/>
</dbReference>
<reference evidence="4" key="1">
    <citation type="submission" date="2022-03" db="EMBL/GenBank/DDBJ databases">
        <authorList>
            <person name="Martin C."/>
        </authorList>
    </citation>
    <scope>NUCLEOTIDE SEQUENCE</scope>
</reference>
<dbReference type="SUPFAM" id="SSF69322">
    <property type="entry name" value="Tricorn protease domain 2"/>
    <property type="match status" value="1"/>
</dbReference>
<feature type="domain" description="DUF4062" evidence="2">
    <location>
        <begin position="24"/>
        <end position="111"/>
    </location>
</feature>
<dbReference type="InterPro" id="IPR015943">
    <property type="entry name" value="WD40/YVTN_repeat-like_dom_sf"/>
</dbReference>
<dbReference type="Gene3D" id="2.130.10.10">
    <property type="entry name" value="YVTN repeat-like/Quinoprotein amine dehydrogenase"/>
    <property type="match status" value="4"/>
</dbReference>
<dbReference type="InterPro" id="IPR052752">
    <property type="entry name" value="NACHT-WD_repeat"/>
</dbReference>
<dbReference type="InterPro" id="IPR027417">
    <property type="entry name" value="P-loop_NTPase"/>
</dbReference>
<evidence type="ECO:0000259" key="3">
    <source>
        <dbReference type="Pfam" id="PF25469"/>
    </source>
</evidence>
<dbReference type="Pfam" id="PF13271">
    <property type="entry name" value="DUF4062"/>
    <property type="match status" value="1"/>
</dbReference>
<dbReference type="InterPro" id="IPR041664">
    <property type="entry name" value="AAA_16"/>
</dbReference>
<name>A0A8J1U2V1_OWEFU</name>
<dbReference type="SUPFAM" id="SSF50998">
    <property type="entry name" value="Quinoprotein alcohol dehydrogenase-like"/>
    <property type="match status" value="1"/>
</dbReference>
<accession>A0A8J1U2V1</accession>
<proteinExistence type="predicted"/>
<sequence length="1724" mass="195194">MEDRQKILKGNLGNIPRASSKVIRVFTSSTFSDMIQERNKLMSDAYPKLKSYCRDKYGLEFQVVDMRWGVRDEAQDDHMTSGLCIKEIKNCQDISMGPHFVMLIGQKYGYRPFPPKIDAVEFETLLASLHTTEGTDTSLLEEWFVRDDNIVPPVYNLRPISSILTNYHNMEDSTLRQADRNKWWQVFDGLQSLLQQASDTCVKQGTIEPQQRDKYFISVTEDEVRNGLFQSPDPPSECICFIRDITDIEEHLEHKRAQKFVDLDPSAVKLDFEAQNMLSEMRDHKINELMKSENIKTFKVKWSNSGGICPDEHKEYLEYLNQSYYEKMCALIDNNMSQSSDTITKDPLVVEVLQHLRSCKSRCEVFHGRGEIIEKVESYVKGTSDTLLIVHGYSGAGKTSILARSASFITSWLSEASPVTVLRFLGTTPQSSSVRQTLSSICRQISEVYERDISAIPDDYSLLVSYFQELLNVATKENPLVLVLDSLDQLSSSHHAHGLSWLPKQLPVNVRVIISTLPEMYNILSTIQKHIMDPQAYVEVTPLGQALSMDIINLWLEAANHKITEDQSKVLRDVFKKCSLPLYMKLVFDEVCKWKSYSPLDTLRLADSVQGIIHTLFDRLELQHGRTLVSHSLGYITASTTGLSVAELEDLLSLDDDVLDEVFVYWLPPIRRIPPLLWARIHNDLDSYMVLRKSGGSSVMYWYHRQFIAVATERYLSDDTTRKNLHSKMADYYMGLWGGGKKKPFTYTKHQMSRMALKDSQSEADRIVPVQPLVFSQEADNTQPTGNIMYNLRKMSELPHHLYNSGRFEELQKLVLFNYEWLFLKLKAKSLQDVLSDFRLAQNEQGILEGDVRLLHDALRVSATTLNANTDTLPNELFGSLCIHQMEYDNIRDVLEQHNQCDVNNGMRSSLMPVYQCFDPPGGALLYSLEGHKKSPAKVLFCETTNELISAGVDSTIIFWDLRTAEQTRRITIRKDITTTRFAELQIISPDGMTKYLFYMTFDRSQSVNYILIYELISGVLLSTVRLEHRQFSNNRVSTNNIVACQNALYAIPSGDLVHDFSELRPIKNYANVAMTPDNCLYIVGDDKGIDIINVTEEKIVESIPCENSPSKLTVTTDGKWLYVGYIIDCLLKVFNIDPTSDTFGCLQHIFNYQERFPDVTFLEGETYSKEISWLCLSKDNKLCLINLRRCHLIVWNTEQDTAIILDDPGPTDDVASRSKETHGIYFSEFTSDGNIAAAVGTDLVLWDCDTGSVLAKFKPHDSLMASITGGTSPDGSPLAVTLSFTEQAIKMWDLNKALDSKETSVKFHSMPIDVIAAAKDTGEIYIGAYKRLDAPLGHGYTYLNYFSLYIYNIHTNTQLSLLPFGNYGRLEKLSTSTDGELLLMLVKRVKNDQYVIAVNVPQNKLIGVYSHENCEAMVLSGDAQWLCTHAPGSSTCALKLWRLGNDTTVNTWKEARSALFSNDSSHLIVATRRSLIEVFSLEQLQIKKTVKIDGAIAVQSLAPIPHSNDDIIIETNIKKVINSKKTNVISISKLNTVTQERSTEILNGEDHIIQDVTDDGLIAVDNSLRLIDFTHGKIDEHPHVAKPHTVSHIRLTKDGDHIIWFDKPTETLRMMNTKTHKLKANFSTHSPVTSLEMLPNGLLFCGTNNGNVLTLKVCTDEDKDSSKDNTTQAREVEKPNASSDTMLSEDIQDVLKKLAFVVRNVIETNDEETKTKSSTCSLI</sequence>
<protein>
    <submittedName>
        <fullName evidence="4">Uncharacterized protein</fullName>
    </submittedName>
</protein>
<dbReference type="Pfam" id="PF13191">
    <property type="entry name" value="AAA_16"/>
    <property type="match status" value="1"/>
</dbReference>
<dbReference type="PROSITE" id="PS00678">
    <property type="entry name" value="WD_REPEATS_1"/>
    <property type="match status" value="1"/>
</dbReference>
<evidence type="ECO:0000313" key="4">
    <source>
        <dbReference type="EMBL" id="CAH1790955.1"/>
    </source>
</evidence>
<dbReference type="SUPFAM" id="SSF52540">
    <property type="entry name" value="P-loop containing nucleoside triphosphate hydrolases"/>
    <property type="match status" value="1"/>
</dbReference>
<evidence type="ECO:0000259" key="2">
    <source>
        <dbReference type="Pfam" id="PF13271"/>
    </source>
</evidence>
<feature type="domain" description="NWD1/2-like winged helix-turn-helix" evidence="3">
    <location>
        <begin position="607"/>
        <end position="720"/>
    </location>
</feature>
<dbReference type="PANTHER" id="PTHR19871:SF14">
    <property type="entry name" value="DUF4062 DOMAIN-CONTAINING PROTEIN"/>
    <property type="match status" value="1"/>
</dbReference>
<dbReference type="Gene3D" id="1.25.40.370">
    <property type="match status" value="1"/>
</dbReference>
<keyword evidence="5" id="KW-1185">Reference proteome</keyword>
<dbReference type="InterPro" id="IPR001680">
    <property type="entry name" value="WD40_rpt"/>
</dbReference>
<dbReference type="InterPro" id="IPR057588">
    <property type="entry name" value="NWD1/2-like_WH"/>
</dbReference>
<dbReference type="EMBL" id="CAIIXF020000008">
    <property type="protein sequence ID" value="CAH1790955.1"/>
    <property type="molecule type" value="Genomic_DNA"/>
</dbReference>
<organism evidence="4 5">
    <name type="scientific">Owenia fusiformis</name>
    <name type="common">Polychaete worm</name>
    <dbReference type="NCBI Taxonomy" id="6347"/>
    <lineage>
        <taxon>Eukaryota</taxon>
        <taxon>Metazoa</taxon>
        <taxon>Spiralia</taxon>
        <taxon>Lophotrochozoa</taxon>
        <taxon>Annelida</taxon>
        <taxon>Polychaeta</taxon>
        <taxon>Sedentaria</taxon>
        <taxon>Canalipalpata</taxon>
        <taxon>Sabellida</taxon>
        <taxon>Oweniida</taxon>
        <taxon>Oweniidae</taxon>
        <taxon>Owenia</taxon>
    </lineage>
</organism>
<dbReference type="OrthoDB" id="2325716at2759"/>
<comment type="caution">
    <text evidence="4">The sequence shown here is derived from an EMBL/GenBank/DDBJ whole genome shotgun (WGS) entry which is preliminary data.</text>
</comment>
<dbReference type="PANTHER" id="PTHR19871">
    <property type="entry name" value="BETA TRANSDUCIN-RELATED PROTEIN"/>
    <property type="match status" value="1"/>
</dbReference>
<dbReference type="PROSITE" id="PS50294">
    <property type="entry name" value="WD_REPEATS_REGION"/>
    <property type="match status" value="1"/>
</dbReference>
<dbReference type="Pfam" id="PF25469">
    <property type="entry name" value="WHD_NWD1"/>
    <property type="match status" value="1"/>
</dbReference>
<dbReference type="Proteomes" id="UP000749559">
    <property type="component" value="Unassembled WGS sequence"/>
</dbReference>